<dbReference type="PANTHER" id="PTHR24220">
    <property type="entry name" value="IMPORT ATP-BINDING PROTEIN"/>
    <property type="match status" value="1"/>
</dbReference>
<dbReference type="SMART" id="SM00382">
    <property type="entry name" value="AAA"/>
    <property type="match status" value="1"/>
</dbReference>
<dbReference type="CDD" id="cd03255">
    <property type="entry name" value="ABC_MJ0796_LolCDE_FtsE"/>
    <property type="match status" value="1"/>
</dbReference>
<comment type="caution">
    <text evidence="6">The sequence shown here is derived from an EMBL/GenBank/DDBJ whole genome shotgun (WGS) entry which is preliminary data.</text>
</comment>
<name>A0ABV2THG5_9RHOO</name>
<evidence type="ECO:0000256" key="2">
    <source>
        <dbReference type="ARBA" id="ARBA00022475"/>
    </source>
</evidence>
<keyword evidence="4 6" id="KW-0067">ATP-binding</keyword>
<keyword evidence="2" id="KW-0472">Membrane</keyword>
<dbReference type="PANTHER" id="PTHR24220:SF86">
    <property type="entry name" value="ABC TRANSPORTER ABCH.1"/>
    <property type="match status" value="1"/>
</dbReference>
<sequence length="229" mass="25264">MSLIKATNIKKNYRVGEIDVPALKGIDFEIEKSAFVAIVGPSGSGKSTMLNLIGCLDHPTSGKLLVHDTEVSKLSRNEAAAFRGEHLGFVFQDFNLVPVLTAYENVEYPLLMVRGWAESKRRERVMKILEAVGMADQAHKRPDQLSGGQKQRVAVARALVGEPKLVLADEPTANLDHDTAYRILNLMKQMRDESGTTFVFSTHDPKIMGEAEVTFILEDGVLSRQGAQQ</sequence>
<keyword evidence="3" id="KW-0547">Nucleotide-binding</keyword>
<evidence type="ECO:0000259" key="5">
    <source>
        <dbReference type="PROSITE" id="PS50893"/>
    </source>
</evidence>
<keyword evidence="7" id="KW-1185">Reference proteome</keyword>
<organism evidence="6 7">
    <name type="scientific">Uliginosibacterium flavum</name>
    <dbReference type="NCBI Taxonomy" id="1396831"/>
    <lineage>
        <taxon>Bacteria</taxon>
        <taxon>Pseudomonadati</taxon>
        <taxon>Pseudomonadota</taxon>
        <taxon>Betaproteobacteria</taxon>
        <taxon>Rhodocyclales</taxon>
        <taxon>Zoogloeaceae</taxon>
        <taxon>Uliginosibacterium</taxon>
    </lineage>
</organism>
<evidence type="ECO:0000256" key="4">
    <source>
        <dbReference type="ARBA" id="ARBA00022840"/>
    </source>
</evidence>
<dbReference type="Gene3D" id="3.40.50.300">
    <property type="entry name" value="P-loop containing nucleotide triphosphate hydrolases"/>
    <property type="match status" value="1"/>
</dbReference>
<accession>A0ABV2THG5</accession>
<proteinExistence type="predicted"/>
<dbReference type="PROSITE" id="PS00211">
    <property type="entry name" value="ABC_TRANSPORTER_1"/>
    <property type="match status" value="1"/>
</dbReference>
<gene>
    <name evidence="6" type="ORF">ABXR19_04060</name>
</gene>
<protein>
    <submittedName>
        <fullName evidence="6">ABC transporter ATP-binding protein</fullName>
    </submittedName>
</protein>
<dbReference type="InterPro" id="IPR003593">
    <property type="entry name" value="AAA+_ATPase"/>
</dbReference>
<dbReference type="InterPro" id="IPR017871">
    <property type="entry name" value="ABC_transporter-like_CS"/>
</dbReference>
<evidence type="ECO:0000313" key="6">
    <source>
        <dbReference type="EMBL" id="MET7013352.1"/>
    </source>
</evidence>
<dbReference type="SUPFAM" id="SSF52540">
    <property type="entry name" value="P-loop containing nucleoside triphosphate hydrolases"/>
    <property type="match status" value="1"/>
</dbReference>
<dbReference type="InterPro" id="IPR017911">
    <property type="entry name" value="MacB-like_ATP-bd"/>
</dbReference>
<keyword evidence="1" id="KW-0813">Transport</keyword>
<evidence type="ECO:0000256" key="3">
    <source>
        <dbReference type="ARBA" id="ARBA00022741"/>
    </source>
</evidence>
<dbReference type="InterPro" id="IPR015854">
    <property type="entry name" value="ABC_transpr_LolD-like"/>
</dbReference>
<dbReference type="PROSITE" id="PS50893">
    <property type="entry name" value="ABC_TRANSPORTER_2"/>
    <property type="match status" value="1"/>
</dbReference>
<evidence type="ECO:0000313" key="7">
    <source>
        <dbReference type="Proteomes" id="UP001549691"/>
    </source>
</evidence>
<dbReference type="RefSeq" id="WP_354599814.1">
    <property type="nucleotide sequence ID" value="NZ_JBEWZI010000003.1"/>
</dbReference>
<dbReference type="InterPro" id="IPR027417">
    <property type="entry name" value="P-loop_NTPase"/>
</dbReference>
<dbReference type="Pfam" id="PF00005">
    <property type="entry name" value="ABC_tran"/>
    <property type="match status" value="1"/>
</dbReference>
<reference evidence="6 7" key="1">
    <citation type="submission" date="2024-07" db="EMBL/GenBank/DDBJ databases">
        <title>Uliginosibacterium flavum JJ3220;KACC:17644.</title>
        <authorList>
            <person name="Kim M.K."/>
        </authorList>
    </citation>
    <scope>NUCLEOTIDE SEQUENCE [LARGE SCALE GENOMIC DNA]</scope>
    <source>
        <strain evidence="6 7">KACC:17644</strain>
    </source>
</reference>
<keyword evidence="2" id="KW-1003">Cell membrane</keyword>
<dbReference type="InterPro" id="IPR003439">
    <property type="entry name" value="ABC_transporter-like_ATP-bd"/>
</dbReference>
<feature type="domain" description="ABC transporter" evidence="5">
    <location>
        <begin position="4"/>
        <end position="229"/>
    </location>
</feature>
<evidence type="ECO:0000256" key="1">
    <source>
        <dbReference type="ARBA" id="ARBA00022448"/>
    </source>
</evidence>
<dbReference type="Proteomes" id="UP001549691">
    <property type="component" value="Unassembled WGS sequence"/>
</dbReference>
<dbReference type="GO" id="GO:0005524">
    <property type="term" value="F:ATP binding"/>
    <property type="evidence" value="ECO:0007669"/>
    <property type="project" value="UniProtKB-KW"/>
</dbReference>
<dbReference type="EMBL" id="JBEWZI010000003">
    <property type="protein sequence ID" value="MET7013352.1"/>
    <property type="molecule type" value="Genomic_DNA"/>
</dbReference>